<organism evidence="9 10">
    <name type="scientific">Diaporthe eres</name>
    <name type="common">Phomopsis oblonga</name>
    <dbReference type="NCBI Taxonomy" id="83184"/>
    <lineage>
        <taxon>Eukaryota</taxon>
        <taxon>Fungi</taxon>
        <taxon>Dikarya</taxon>
        <taxon>Ascomycota</taxon>
        <taxon>Pezizomycotina</taxon>
        <taxon>Sordariomycetes</taxon>
        <taxon>Sordariomycetidae</taxon>
        <taxon>Diaporthales</taxon>
        <taxon>Diaporthaceae</taxon>
        <taxon>Diaporthe</taxon>
        <taxon>Diaporthe eres species complex</taxon>
    </lineage>
</organism>
<accession>A0ABR1P6N4</accession>
<evidence type="ECO:0000256" key="2">
    <source>
        <dbReference type="ARBA" id="ARBA00022692"/>
    </source>
</evidence>
<comment type="caution">
    <text evidence="9">The sequence shown here is derived from an EMBL/GenBank/DDBJ whole genome shotgun (WGS) entry which is preliminary data.</text>
</comment>
<protein>
    <recommendedName>
        <fullName evidence="8">Rhodopsin domain-containing protein</fullName>
    </recommendedName>
</protein>
<evidence type="ECO:0000313" key="9">
    <source>
        <dbReference type="EMBL" id="KAK7727328.1"/>
    </source>
</evidence>
<name>A0ABR1P6N4_DIAER</name>
<gene>
    <name evidence="9" type="ORF">SLS63_007147</name>
</gene>
<keyword evidence="3 7" id="KW-1133">Transmembrane helix</keyword>
<evidence type="ECO:0000256" key="1">
    <source>
        <dbReference type="ARBA" id="ARBA00004141"/>
    </source>
</evidence>
<feature type="transmembrane region" description="Helical" evidence="7">
    <location>
        <begin position="111"/>
        <end position="132"/>
    </location>
</feature>
<comment type="subcellular location">
    <subcellularLocation>
        <location evidence="1">Membrane</location>
        <topology evidence="1">Multi-pass membrane protein</topology>
    </subcellularLocation>
</comment>
<dbReference type="PANTHER" id="PTHR33048">
    <property type="entry name" value="PTH11-LIKE INTEGRAL MEMBRANE PROTEIN (AFU_ORTHOLOGUE AFUA_5G11245)"/>
    <property type="match status" value="1"/>
</dbReference>
<evidence type="ECO:0000256" key="4">
    <source>
        <dbReference type="ARBA" id="ARBA00023136"/>
    </source>
</evidence>
<proteinExistence type="inferred from homology"/>
<evidence type="ECO:0000256" key="5">
    <source>
        <dbReference type="ARBA" id="ARBA00038359"/>
    </source>
</evidence>
<dbReference type="InterPro" id="IPR052337">
    <property type="entry name" value="SAT4-like"/>
</dbReference>
<evidence type="ECO:0000256" key="3">
    <source>
        <dbReference type="ARBA" id="ARBA00022989"/>
    </source>
</evidence>
<feature type="transmembrane region" description="Helical" evidence="7">
    <location>
        <begin position="24"/>
        <end position="44"/>
    </location>
</feature>
<evidence type="ECO:0000256" key="6">
    <source>
        <dbReference type="SAM" id="MobiDB-lite"/>
    </source>
</evidence>
<evidence type="ECO:0000259" key="8">
    <source>
        <dbReference type="Pfam" id="PF20684"/>
    </source>
</evidence>
<dbReference type="PANTHER" id="PTHR33048:SF47">
    <property type="entry name" value="INTEGRAL MEMBRANE PROTEIN-RELATED"/>
    <property type="match status" value="1"/>
</dbReference>
<evidence type="ECO:0000256" key="7">
    <source>
        <dbReference type="SAM" id="Phobius"/>
    </source>
</evidence>
<feature type="region of interest" description="Disordered" evidence="6">
    <location>
        <begin position="181"/>
        <end position="207"/>
    </location>
</feature>
<evidence type="ECO:0000313" key="10">
    <source>
        <dbReference type="Proteomes" id="UP001430848"/>
    </source>
</evidence>
<feature type="transmembrane region" description="Helical" evidence="7">
    <location>
        <begin position="65"/>
        <end position="91"/>
    </location>
</feature>
<dbReference type="InterPro" id="IPR049326">
    <property type="entry name" value="Rhodopsin_dom_fungi"/>
</dbReference>
<keyword evidence="4 7" id="KW-0472">Membrane</keyword>
<keyword evidence="2 7" id="KW-0812">Transmembrane</keyword>
<dbReference type="EMBL" id="JAKNSF020000038">
    <property type="protein sequence ID" value="KAK7727328.1"/>
    <property type="molecule type" value="Genomic_DNA"/>
</dbReference>
<dbReference type="Pfam" id="PF20684">
    <property type="entry name" value="Fung_rhodopsin"/>
    <property type="match status" value="1"/>
</dbReference>
<feature type="domain" description="Rhodopsin" evidence="8">
    <location>
        <begin position="120"/>
        <end position="177"/>
    </location>
</feature>
<keyword evidence="10" id="KW-1185">Reference proteome</keyword>
<reference evidence="9 10" key="1">
    <citation type="submission" date="2024-02" db="EMBL/GenBank/DDBJ databases">
        <title>De novo assembly and annotation of 12 fungi associated with fruit tree decline syndrome in Ontario, Canada.</title>
        <authorList>
            <person name="Sulman M."/>
            <person name="Ellouze W."/>
            <person name="Ilyukhin E."/>
        </authorList>
    </citation>
    <scope>NUCLEOTIDE SEQUENCE [LARGE SCALE GENOMIC DNA]</scope>
    <source>
        <strain evidence="9 10">M169</strain>
    </source>
</reference>
<sequence>MSATTSSAPDGSDLLSTESQSGTVIIVSAVLTGLSTVVVLLRLYTRQFILKTAGADDWTMALAQLLSIAAGTSTMLGAGACLFGAIFSYNFGMNVIKVSFLLQYRRIFPSHALKVVCLWGLIFVGVCIVSIIRLPTLRAASMAADPTWNNVAAALWTLTELNVAILCSSLPVLRPLVFKSSGRGSKKTITGDAAKNASKQTSRGDALELTSTSRRKTMRTVISGPNESSDELVHSTIDEMIYRSSEPESRAGAGYNTVVLTDDNAAELGQGQQVKTWIYSDKRDG</sequence>
<comment type="similarity">
    <text evidence="5">Belongs to the SAT4 family.</text>
</comment>
<dbReference type="Proteomes" id="UP001430848">
    <property type="component" value="Unassembled WGS sequence"/>
</dbReference>